<protein>
    <submittedName>
        <fullName evidence="7">Uncharacterized protein</fullName>
    </submittedName>
</protein>
<gene>
    <name evidence="7" type="ORF">V5799_033119</name>
</gene>
<feature type="transmembrane region" description="Helical" evidence="6">
    <location>
        <begin position="519"/>
        <end position="539"/>
    </location>
</feature>
<evidence type="ECO:0000256" key="6">
    <source>
        <dbReference type="SAM" id="Phobius"/>
    </source>
</evidence>
<accession>A0AAQ4DP81</accession>
<feature type="transmembrane region" description="Helical" evidence="6">
    <location>
        <begin position="166"/>
        <end position="187"/>
    </location>
</feature>
<dbReference type="SUPFAM" id="SSF103473">
    <property type="entry name" value="MFS general substrate transporter"/>
    <property type="match status" value="1"/>
</dbReference>
<feature type="transmembrane region" description="Helical" evidence="6">
    <location>
        <begin position="253"/>
        <end position="274"/>
    </location>
</feature>
<dbReference type="GO" id="GO:0022857">
    <property type="term" value="F:transmembrane transporter activity"/>
    <property type="evidence" value="ECO:0007669"/>
    <property type="project" value="InterPro"/>
</dbReference>
<feature type="transmembrane region" description="Helical" evidence="6">
    <location>
        <begin position="491"/>
        <end position="513"/>
    </location>
</feature>
<proteinExistence type="predicted"/>
<keyword evidence="8" id="KW-1185">Reference proteome</keyword>
<feature type="transmembrane region" description="Helical" evidence="6">
    <location>
        <begin position="280"/>
        <end position="302"/>
    </location>
</feature>
<dbReference type="PANTHER" id="PTHR24064">
    <property type="entry name" value="SOLUTE CARRIER FAMILY 22 MEMBER"/>
    <property type="match status" value="1"/>
</dbReference>
<dbReference type="InterPro" id="IPR036259">
    <property type="entry name" value="MFS_trans_sf"/>
</dbReference>
<evidence type="ECO:0000256" key="4">
    <source>
        <dbReference type="ARBA" id="ARBA00023136"/>
    </source>
</evidence>
<dbReference type="Proteomes" id="UP001321473">
    <property type="component" value="Unassembled WGS sequence"/>
</dbReference>
<feature type="transmembrane region" description="Helical" evidence="6">
    <location>
        <begin position="60"/>
        <end position="78"/>
    </location>
</feature>
<name>A0AAQ4DP81_AMBAM</name>
<comment type="subcellular location">
    <subcellularLocation>
        <location evidence="1">Membrane</location>
        <topology evidence="1">Multi-pass membrane protein</topology>
    </subcellularLocation>
</comment>
<keyword evidence="3 6" id="KW-1133">Transmembrane helix</keyword>
<feature type="transmembrane region" description="Helical" evidence="6">
    <location>
        <begin position="433"/>
        <end position="454"/>
    </location>
</feature>
<feature type="transmembrane region" description="Helical" evidence="6">
    <location>
        <begin position="227"/>
        <end position="246"/>
    </location>
</feature>
<dbReference type="InterPro" id="IPR005828">
    <property type="entry name" value="MFS_sugar_transport-like"/>
</dbReference>
<evidence type="ECO:0000256" key="5">
    <source>
        <dbReference type="SAM" id="MobiDB-lite"/>
    </source>
</evidence>
<dbReference type="AlphaFoldDB" id="A0AAQ4DP81"/>
<feature type="compositionally biased region" description="Basic residues" evidence="5">
    <location>
        <begin position="577"/>
        <end position="587"/>
    </location>
</feature>
<keyword evidence="2 6" id="KW-0812">Transmembrane</keyword>
<dbReference type="EMBL" id="JARKHS020028422">
    <property type="protein sequence ID" value="KAK8764271.1"/>
    <property type="molecule type" value="Genomic_DNA"/>
</dbReference>
<dbReference type="Gene3D" id="1.20.1250.20">
    <property type="entry name" value="MFS general substrate transporter like domains"/>
    <property type="match status" value="2"/>
</dbReference>
<feature type="transmembrane region" description="Helical" evidence="6">
    <location>
        <begin position="402"/>
        <end position="421"/>
    </location>
</feature>
<evidence type="ECO:0000256" key="1">
    <source>
        <dbReference type="ARBA" id="ARBA00004141"/>
    </source>
</evidence>
<dbReference type="GO" id="GO:0016020">
    <property type="term" value="C:membrane"/>
    <property type="evidence" value="ECO:0007669"/>
    <property type="project" value="UniProtKB-SubCell"/>
</dbReference>
<evidence type="ECO:0000313" key="7">
    <source>
        <dbReference type="EMBL" id="KAK8764271.1"/>
    </source>
</evidence>
<sequence length="598" mass="65008">MASVPQVPSGLAALQAQSETASLSSIGISVLSDFVPQKNWAAVQDSVYVVLGHGPYQRRVLLCGIASVVVLLLHYVSFRLVGRPADHWCKPPDHFSQLSAEAWRNLSIPVEPDGSFSHCTMYDPALPEGEHGNRTVVPCRKWYYDIASTDDSIVSRYDLVCERRNLYNMSLFLTTAGTGCLAPVLVFAADRVGRRPMTIASTMGLLFAAVGNCFAETYEIFIASRTVILATANATYLLTFVLLFEVTGHSRRWLFTLFQTAVGATIVSPSVYAISLLEPGWVLAHALLLVPTMALALCSFLLEESPVWLLARCDLRRAEASVLAACKANGVDLQKAKATFRIIMCQLQKMEVTQKRPLARGAPVICVWAVKIHRFAASAFLSRFTLNALYFGLVATERPKGMYMQIADVMLLTSLYAAICWSMNKYGLRDTLLALLSAVYACLVIELVLAVFAIEQASSFVHVAMVPIVTGSMTTVLCYTGEIFPTESRSVGVSVSLVFGSAGSLAGIFLMLAGPHGNLAHNAFSAAMVFLCIVAIQWLPKVLIENPEEERPAGVLNEAEKEAPPASSSLPDEAMKLKKSSKQRSPRKPALASSPSKQ</sequence>
<dbReference type="Pfam" id="PF00083">
    <property type="entry name" value="Sugar_tr"/>
    <property type="match status" value="1"/>
</dbReference>
<evidence type="ECO:0000256" key="3">
    <source>
        <dbReference type="ARBA" id="ARBA00022989"/>
    </source>
</evidence>
<feature type="transmembrane region" description="Helical" evidence="6">
    <location>
        <begin position="199"/>
        <end position="221"/>
    </location>
</feature>
<evidence type="ECO:0000313" key="8">
    <source>
        <dbReference type="Proteomes" id="UP001321473"/>
    </source>
</evidence>
<keyword evidence="4 6" id="KW-0472">Membrane</keyword>
<organism evidence="7 8">
    <name type="scientific">Amblyomma americanum</name>
    <name type="common">Lone star tick</name>
    <dbReference type="NCBI Taxonomy" id="6943"/>
    <lineage>
        <taxon>Eukaryota</taxon>
        <taxon>Metazoa</taxon>
        <taxon>Ecdysozoa</taxon>
        <taxon>Arthropoda</taxon>
        <taxon>Chelicerata</taxon>
        <taxon>Arachnida</taxon>
        <taxon>Acari</taxon>
        <taxon>Parasitiformes</taxon>
        <taxon>Ixodida</taxon>
        <taxon>Ixodoidea</taxon>
        <taxon>Ixodidae</taxon>
        <taxon>Amblyomminae</taxon>
        <taxon>Amblyomma</taxon>
    </lineage>
</organism>
<comment type="caution">
    <text evidence="7">The sequence shown here is derived from an EMBL/GenBank/DDBJ whole genome shotgun (WGS) entry which is preliminary data.</text>
</comment>
<evidence type="ECO:0000256" key="2">
    <source>
        <dbReference type="ARBA" id="ARBA00022692"/>
    </source>
</evidence>
<feature type="transmembrane region" description="Helical" evidence="6">
    <location>
        <begin position="460"/>
        <end position="479"/>
    </location>
</feature>
<reference evidence="7 8" key="1">
    <citation type="journal article" date="2023" name="Arcadia Sci">
        <title>De novo assembly of a long-read Amblyomma americanum tick genome.</title>
        <authorList>
            <person name="Chou S."/>
            <person name="Poskanzer K.E."/>
            <person name="Rollins M."/>
            <person name="Thuy-Boun P.S."/>
        </authorList>
    </citation>
    <scope>NUCLEOTIDE SEQUENCE [LARGE SCALE GENOMIC DNA]</scope>
    <source>
        <strain evidence="7">F_SG_1</strain>
        <tissue evidence="7">Salivary glands</tissue>
    </source>
</reference>
<feature type="region of interest" description="Disordered" evidence="5">
    <location>
        <begin position="552"/>
        <end position="598"/>
    </location>
</feature>